<feature type="transmembrane region" description="Helical" evidence="1">
    <location>
        <begin position="12"/>
        <end position="31"/>
    </location>
</feature>
<dbReference type="PANTHER" id="PTHR32026:SF10">
    <property type="entry name" value="METHYLTRANSFERASE-LIKE PROTEIN 24-RELATED"/>
    <property type="match status" value="1"/>
</dbReference>
<keyword evidence="1" id="KW-1133">Transmembrane helix</keyword>
<dbReference type="OrthoDB" id="10006218at2759"/>
<evidence type="ECO:0000256" key="1">
    <source>
        <dbReference type="SAM" id="Phobius"/>
    </source>
</evidence>
<dbReference type="PANTHER" id="PTHR32026">
    <property type="entry name" value="METHYLTRANSFERASE-LIKE PROTEIN 24"/>
    <property type="match status" value="1"/>
</dbReference>
<evidence type="ECO:0000313" key="3">
    <source>
        <dbReference type="EMBL" id="CAE1232659.1"/>
    </source>
</evidence>
<accession>A0A812BJB9</accession>
<evidence type="ECO:0000259" key="2">
    <source>
        <dbReference type="Pfam" id="PF13383"/>
    </source>
</evidence>
<keyword evidence="1" id="KW-0472">Membrane</keyword>
<dbReference type="InterPro" id="IPR026913">
    <property type="entry name" value="METTL24"/>
</dbReference>
<organism evidence="3 4">
    <name type="scientific">Acanthosepion pharaonis</name>
    <name type="common">Pharaoh cuttlefish</name>
    <name type="synonym">Sepia pharaonis</name>
    <dbReference type="NCBI Taxonomy" id="158019"/>
    <lineage>
        <taxon>Eukaryota</taxon>
        <taxon>Metazoa</taxon>
        <taxon>Spiralia</taxon>
        <taxon>Lophotrochozoa</taxon>
        <taxon>Mollusca</taxon>
        <taxon>Cephalopoda</taxon>
        <taxon>Coleoidea</taxon>
        <taxon>Decapodiformes</taxon>
        <taxon>Sepiida</taxon>
        <taxon>Sepiina</taxon>
        <taxon>Sepiidae</taxon>
        <taxon>Acanthosepion</taxon>
    </lineage>
</organism>
<evidence type="ECO:0000313" key="4">
    <source>
        <dbReference type="Proteomes" id="UP000597762"/>
    </source>
</evidence>
<feature type="domain" description="Methyltransferase" evidence="2">
    <location>
        <begin position="28"/>
        <end position="220"/>
    </location>
</feature>
<keyword evidence="4" id="KW-1185">Reference proteome</keyword>
<proteinExistence type="predicted"/>
<dbReference type="AlphaFoldDB" id="A0A812BJB9"/>
<keyword evidence="1" id="KW-0812">Transmembrane</keyword>
<reference evidence="3" key="1">
    <citation type="submission" date="2021-01" db="EMBL/GenBank/DDBJ databases">
        <authorList>
            <person name="Li R."/>
            <person name="Bekaert M."/>
        </authorList>
    </citation>
    <scope>NUCLEOTIDE SEQUENCE</scope>
    <source>
        <strain evidence="3">Farmed</strain>
    </source>
</reference>
<protein>
    <recommendedName>
        <fullName evidence="2">Methyltransferase domain-containing protein</fullName>
    </recommendedName>
</protein>
<dbReference type="EMBL" id="CAHIKZ030000671">
    <property type="protein sequence ID" value="CAE1232659.1"/>
    <property type="molecule type" value="Genomic_DNA"/>
</dbReference>
<dbReference type="PROSITE" id="PS51257">
    <property type="entry name" value="PROKAR_LIPOPROTEIN"/>
    <property type="match status" value="1"/>
</dbReference>
<comment type="caution">
    <text evidence="3">The sequence shown here is derived from an EMBL/GenBank/DDBJ whole genome shotgun (WGS) entry which is preliminary data.</text>
</comment>
<gene>
    <name evidence="3" type="ORF">SPHA_18633</name>
</gene>
<sequence>MSFSWSKYWLRIFIVVMSLLSLLLVACWIHLKPKSMAMEILPTKEKIYSMSQNEVFTTYHNFMHTVTFHCKNIIRVGSKEDGGWDVCADPEYIPKEPCLVYSFGIGSDSSFDLAVHKKYKCEVHSFDPTLSEAQKKKISPLLHFHPIGLCDQEITMMNQSYKTLYEIRRTLGHLNTKLAILKIDIEMWEWRSLHHSILKNMLDDVQQLLIEFHTQKFEIAWLTNQYFSSLHLLRDLYDLGFRVFSVDSNYVCVFLINKLKLTNCYNIHFVKIT</sequence>
<name>A0A812BJB9_ACAPH</name>
<dbReference type="Pfam" id="PF13383">
    <property type="entry name" value="Methyltransf_22"/>
    <property type="match status" value="1"/>
</dbReference>
<dbReference type="Proteomes" id="UP000597762">
    <property type="component" value="Unassembled WGS sequence"/>
</dbReference>
<dbReference type="InterPro" id="IPR025714">
    <property type="entry name" value="Methyltranfer_dom"/>
</dbReference>